<dbReference type="GO" id="GO:0006396">
    <property type="term" value="P:RNA processing"/>
    <property type="evidence" value="ECO:0007669"/>
    <property type="project" value="InterPro"/>
</dbReference>
<evidence type="ECO:0000256" key="10">
    <source>
        <dbReference type="PIRSR" id="PIRSR601233-2"/>
    </source>
</evidence>
<dbReference type="EC" id="6.5.1.8" evidence="2"/>
<evidence type="ECO:0000256" key="4">
    <source>
        <dbReference type="ARBA" id="ARBA00022723"/>
    </source>
</evidence>
<dbReference type="FunFam" id="3.90.1860.10:FF:000001">
    <property type="entry name" value="tRNA-splicing ligase RtcB homolog"/>
    <property type="match status" value="1"/>
</dbReference>
<dbReference type="GO" id="GO:0003972">
    <property type="term" value="F:RNA ligase (ATP) activity"/>
    <property type="evidence" value="ECO:0007669"/>
    <property type="project" value="TreeGrafter"/>
</dbReference>
<feature type="binding site" evidence="10">
    <location>
        <begin position="402"/>
        <end position="405"/>
    </location>
    <ligand>
        <name>GMP</name>
        <dbReference type="ChEBI" id="CHEBI:58115"/>
    </ligand>
</feature>
<proteinExistence type="inferred from homology"/>
<dbReference type="GO" id="GO:0046872">
    <property type="term" value="F:metal ion binding"/>
    <property type="evidence" value="ECO:0007669"/>
    <property type="project" value="UniProtKB-KW"/>
</dbReference>
<keyword evidence="6 10" id="KW-0342">GTP-binding</keyword>
<evidence type="ECO:0000256" key="9">
    <source>
        <dbReference type="ARBA" id="ARBA00049514"/>
    </source>
</evidence>
<feature type="binding site" evidence="10">
    <location>
        <position position="409"/>
    </location>
    <ligand>
        <name>GMP</name>
        <dbReference type="ChEBI" id="CHEBI:58115"/>
    </ligand>
</feature>
<keyword evidence="13" id="KW-1185">Reference proteome</keyword>
<dbReference type="GO" id="GO:0005525">
    <property type="term" value="F:GTP binding"/>
    <property type="evidence" value="ECO:0007669"/>
    <property type="project" value="UniProtKB-KW"/>
</dbReference>
<comment type="catalytic activity">
    <reaction evidence="9">
        <text>a 3'-end 2',3'-cyclophospho-ribonucleotide-RNA + a 5'-end dephospho-ribonucleoside-RNA + GTP + H2O = a ribonucleotidyl-ribonucleotide-RNA + GMP + diphosphate + H(+)</text>
        <dbReference type="Rhea" id="RHEA:68080"/>
        <dbReference type="Rhea" id="RHEA-COMP:10464"/>
        <dbReference type="Rhea" id="RHEA-COMP:13936"/>
        <dbReference type="Rhea" id="RHEA-COMP:17355"/>
        <dbReference type="ChEBI" id="CHEBI:15377"/>
        <dbReference type="ChEBI" id="CHEBI:15378"/>
        <dbReference type="ChEBI" id="CHEBI:33019"/>
        <dbReference type="ChEBI" id="CHEBI:37565"/>
        <dbReference type="ChEBI" id="CHEBI:58115"/>
        <dbReference type="ChEBI" id="CHEBI:83064"/>
        <dbReference type="ChEBI" id="CHEBI:138284"/>
        <dbReference type="ChEBI" id="CHEBI:173118"/>
        <dbReference type="EC" id="6.5.1.8"/>
    </reaction>
</comment>
<evidence type="ECO:0000256" key="1">
    <source>
        <dbReference type="ARBA" id="ARBA00008071"/>
    </source>
</evidence>
<dbReference type="PROSITE" id="PS01288">
    <property type="entry name" value="UPF0027"/>
    <property type="match status" value="1"/>
</dbReference>
<dbReference type="Pfam" id="PF01139">
    <property type="entry name" value="RtcB"/>
    <property type="match status" value="1"/>
</dbReference>
<feature type="binding site" evidence="11">
    <location>
        <position position="353"/>
    </location>
    <ligand>
        <name>Mn(2+)</name>
        <dbReference type="ChEBI" id="CHEBI:29035"/>
        <label>2</label>
    </ligand>
</feature>
<organism evidence="12 13">
    <name type="scientific">Apatococcus lobatus</name>
    <dbReference type="NCBI Taxonomy" id="904363"/>
    <lineage>
        <taxon>Eukaryota</taxon>
        <taxon>Viridiplantae</taxon>
        <taxon>Chlorophyta</taxon>
        <taxon>core chlorophytes</taxon>
        <taxon>Trebouxiophyceae</taxon>
        <taxon>Chlorellales</taxon>
        <taxon>Chlorellaceae</taxon>
        <taxon>Apatococcus</taxon>
    </lineage>
</organism>
<comment type="catalytic activity">
    <reaction evidence="8">
        <text>a 3'-end 3'-phospho-ribonucleotide-RNA + a 5'-end dephospho-ribonucleoside-RNA + GTP = a ribonucleotidyl-ribonucleotide-RNA + GMP + diphosphate</text>
        <dbReference type="Rhea" id="RHEA:68076"/>
        <dbReference type="Rhea" id="RHEA-COMP:10463"/>
        <dbReference type="Rhea" id="RHEA-COMP:13936"/>
        <dbReference type="Rhea" id="RHEA-COMP:17355"/>
        <dbReference type="ChEBI" id="CHEBI:33019"/>
        <dbReference type="ChEBI" id="CHEBI:37565"/>
        <dbReference type="ChEBI" id="CHEBI:58115"/>
        <dbReference type="ChEBI" id="CHEBI:83062"/>
        <dbReference type="ChEBI" id="CHEBI:138284"/>
        <dbReference type="ChEBI" id="CHEBI:173118"/>
        <dbReference type="EC" id="6.5.1.8"/>
    </reaction>
</comment>
<keyword evidence="7 11" id="KW-0464">Manganese</keyword>
<feature type="binding site" evidence="11">
    <location>
        <position position="119"/>
    </location>
    <ligand>
        <name>Mn(2+)</name>
        <dbReference type="ChEBI" id="CHEBI:29035"/>
        <label>1</label>
    </ligand>
</feature>
<feature type="binding site" evidence="10">
    <location>
        <begin position="226"/>
        <end position="230"/>
    </location>
    <ligand>
        <name>GMP</name>
        <dbReference type="ChEBI" id="CHEBI:58115"/>
    </ligand>
</feature>
<evidence type="ECO:0000256" key="8">
    <source>
        <dbReference type="ARBA" id="ARBA00047746"/>
    </source>
</evidence>
<evidence type="ECO:0000256" key="2">
    <source>
        <dbReference type="ARBA" id="ARBA00012726"/>
    </source>
</evidence>
<name>A0AAW1RH72_9CHLO</name>
<accession>A0AAW1RH72</accession>
<evidence type="ECO:0000256" key="6">
    <source>
        <dbReference type="ARBA" id="ARBA00023134"/>
    </source>
</evidence>
<dbReference type="Gene3D" id="3.90.1860.10">
    <property type="entry name" value="tRNA-splicing ligase RtcB"/>
    <property type="match status" value="1"/>
</dbReference>
<evidence type="ECO:0000256" key="5">
    <source>
        <dbReference type="ARBA" id="ARBA00022741"/>
    </source>
</evidence>
<feature type="binding site" evidence="10">
    <location>
        <begin position="353"/>
        <end position="354"/>
    </location>
    <ligand>
        <name>GMP</name>
        <dbReference type="ChEBI" id="CHEBI:58115"/>
    </ligand>
</feature>
<dbReference type="AlphaFoldDB" id="A0AAW1RH72"/>
<comment type="similarity">
    <text evidence="1">Belongs to the RtcB family.</text>
</comment>
<keyword evidence="3" id="KW-0436">Ligase</keyword>
<evidence type="ECO:0000256" key="3">
    <source>
        <dbReference type="ARBA" id="ARBA00022598"/>
    </source>
</evidence>
<dbReference type="InterPro" id="IPR001233">
    <property type="entry name" value="RtcB"/>
</dbReference>
<comment type="caution">
    <text evidence="12">The sequence shown here is derived from an EMBL/GenBank/DDBJ whole genome shotgun (WGS) entry which is preliminary data.</text>
</comment>
<keyword evidence="4 11" id="KW-0479">Metal-binding</keyword>
<feature type="binding site" evidence="11">
    <location>
        <position position="227"/>
    </location>
    <ligand>
        <name>Mn(2+)</name>
        <dbReference type="ChEBI" id="CHEBI:29035"/>
        <label>1</label>
    </ligand>
</feature>
<evidence type="ECO:0000256" key="11">
    <source>
        <dbReference type="PIRSR" id="PIRSR601233-3"/>
    </source>
</evidence>
<dbReference type="GO" id="GO:0072669">
    <property type="term" value="C:tRNA-splicing ligase complex"/>
    <property type="evidence" value="ECO:0007669"/>
    <property type="project" value="TreeGrafter"/>
</dbReference>
<evidence type="ECO:0000256" key="7">
    <source>
        <dbReference type="ARBA" id="ARBA00023211"/>
    </source>
</evidence>
<dbReference type="GO" id="GO:0170057">
    <property type="term" value="F:RNA ligase (GTP) activity"/>
    <property type="evidence" value="ECO:0007669"/>
    <property type="project" value="UniProtKB-EC"/>
</dbReference>
<protein>
    <recommendedName>
        <fullName evidence="2">3'-phosphate/5'-hydroxy nucleic acid ligase</fullName>
        <ecNumber evidence="2">6.5.1.8</ecNumber>
    </recommendedName>
</protein>
<dbReference type="PANTHER" id="PTHR11118:SF1">
    <property type="entry name" value="RNA-SPLICING LIGASE RTCB HOMOLOG"/>
    <property type="match status" value="1"/>
</dbReference>
<dbReference type="EMBL" id="JALJOS010000011">
    <property type="protein sequence ID" value="KAK9832977.1"/>
    <property type="molecule type" value="Genomic_DNA"/>
</dbReference>
<sequence length="430" mass="46664">MGRTYEQEMDYIESIAPCQYLVKQGFVPNMRVPGTFYVNEHLKSLIFEELQAAVAKGGVGGFLPAVKQLANVAALPGIVQKSIALPDVHSGYGFAIGNVAAFDMADPEAVVSPGGVGFDINCGVRLLRTNLMEADVAPVKEQLAQSLFDHIPVGVGSQGIIPTTAKDLEAALEMGMDYSLREGYAWAEDKEHCEEQGRLLQADITKVSQRAKKRGLPQMGTLGAGNHYAEIQVVEEIYDEAAARKMGIDRLGQVCVMIHSGSRGLGHQVATDALTAMERAMARDGIQVNDRQLACARISSKEGQDYLAAMACAANYAFVNRASMTFLARQAFAKMFKKPPDQLDMHVVYDVSHNIAKVEEHLVDGQMKQLLVHRKGSTRAFPPHHPLIPIDYQLTGQPVLIGGTMGTCSYVLTGQPLIIALQIQASKVQV</sequence>
<reference evidence="12 13" key="1">
    <citation type="journal article" date="2024" name="Nat. Commun.">
        <title>Phylogenomics reveals the evolutionary origins of lichenization in chlorophyte algae.</title>
        <authorList>
            <person name="Puginier C."/>
            <person name="Libourel C."/>
            <person name="Otte J."/>
            <person name="Skaloud P."/>
            <person name="Haon M."/>
            <person name="Grisel S."/>
            <person name="Petersen M."/>
            <person name="Berrin J.G."/>
            <person name="Delaux P.M."/>
            <person name="Dal Grande F."/>
            <person name="Keller J."/>
        </authorList>
    </citation>
    <scope>NUCLEOTIDE SEQUENCE [LARGE SCALE GENOMIC DNA]</scope>
    <source>
        <strain evidence="12 13">SAG 2145</strain>
    </source>
</reference>
<dbReference type="GO" id="GO:0005634">
    <property type="term" value="C:nucleus"/>
    <property type="evidence" value="ECO:0007669"/>
    <property type="project" value="TreeGrafter"/>
</dbReference>
<feature type="binding site" evidence="11">
    <location>
        <position position="259"/>
    </location>
    <ligand>
        <name>Mn(2+)</name>
        <dbReference type="ChEBI" id="CHEBI:29035"/>
        <label>2</label>
    </ligand>
</feature>
<dbReference type="InterPro" id="IPR036025">
    <property type="entry name" value="RtcB-like_sf"/>
</dbReference>
<dbReference type="PANTHER" id="PTHR11118">
    <property type="entry name" value="RNA-SPLICING LIGASE RTCB HOMOLOG"/>
    <property type="match status" value="1"/>
</dbReference>
<evidence type="ECO:0000313" key="12">
    <source>
        <dbReference type="EMBL" id="KAK9832977.1"/>
    </source>
</evidence>
<gene>
    <name evidence="12" type="ORF">WJX74_003272</name>
</gene>
<dbReference type="Proteomes" id="UP001438707">
    <property type="component" value="Unassembled WGS sequence"/>
</dbReference>
<dbReference type="SUPFAM" id="SSF103365">
    <property type="entry name" value="Hypothetical protein PH1602"/>
    <property type="match status" value="1"/>
</dbReference>
<comment type="cofactor">
    <cofactor evidence="11">
        <name>Mn(2+)</name>
        <dbReference type="ChEBI" id="CHEBI:29035"/>
    </cofactor>
    <text evidence="11">Binds 2 manganese ions per subunit.</text>
</comment>
<keyword evidence="5 10" id="KW-0547">Nucleotide-binding</keyword>
<evidence type="ECO:0000313" key="13">
    <source>
        <dbReference type="Proteomes" id="UP001438707"/>
    </source>
</evidence>